<reference evidence="3" key="1">
    <citation type="submission" date="2018-05" db="EMBL/GenBank/DDBJ databases">
        <authorList>
            <person name="Lanie J.A."/>
            <person name="Ng W.-L."/>
            <person name="Kazmierczak K.M."/>
            <person name="Andrzejewski T.M."/>
            <person name="Davidsen T.M."/>
            <person name="Wayne K.J."/>
            <person name="Tettelin H."/>
            <person name="Glass J.I."/>
            <person name="Rusch D."/>
            <person name="Podicherti R."/>
            <person name="Tsui H.-C.T."/>
            <person name="Winkler M.E."/>
        </authorList>
    </citation>
    <scope>NUCLEOTIDE SEQUENCE</scope>
</reference>
<accession>A0A382WQV6</accession>
<sequence length="65" mass="7941">MDDWTWWIMTCGISLYFVMILLDFNKPSKKLMDQIDSQEQRRREMELRVNTLEDNIVQIKSRSED</sequence>
<name>A0A382WQV6_9ZZZZ</name>
<evidence type="ECO:0000313" key="3">
    <source>
        <dbReference type="EMBL" id="SVD60980.1"/>
    </source>
</evidence>
<feature type="transmembrane region" description="Helical" evidence="2">
    <location>
        <begin position="6"/>
        <end position="24"/>
    </location>
</feature>
<feature type="coiled-coil region" evidence="1">
    <location>
        <begin position="28"/>
        <end position="62"/>
    </location>
</feature>
<protein>
    <submittedName>
        <fullName evidence="3">Uncharacterized protein</fullName>
    </submittedName>
</protein>
<keyword evidence="1" id="KW-0175">Coiled coil</keyword>
<dbReference type="EMBL" id="UINC01161658">
    <property type="protein sequence ID" value="SVD60980.1"/>
    <property type="molecule type" value="Genomic_DNA"/>
</dbReference>
<keyword evidence="2" id="KW-0472">Membrane</keyword>
<keyword evidence="2" id="KW-0812">Transmembrane</keyword>
<evidence type="ECO:0000256" key="1">
    <source>
        <dbReference type="SAM" id="Coils"/>
    </source>
</evidence>
<keyword evidence="2" id="KW-1133">Transmembrane helix</keyword>
<feature type="non-terminal residue" evidence="3">
    <location>
        <position position="65"/>
    </location>
</feature>
<evidence type="ECO:0000256" key="2">
    <source>
        <dbReference type="SAM" id="Phobius"/>
    </source>
</evidence>
<proteinExistence type="predicted"/>
<organism evidence="3">
    <name type="scientific">marine metagenome</name>
    <dbReference type="NCBI Taxonomy" id="408172"/>
    <lineage>
        <taxon>unclassified sequences</taxon>
        <taxon>metagenomes</taxon>
        <taxon>ecological metagenomes</taxon>
    </lineage>
</organism>
<gene>
    <name evidence="3" type="ORF">METZ01_LOCUS413834</name>
</gene>
<dbReference type="AlphaFoldDB" id="A0A382WQV6"/>